<reference evidence="2" key="1">
    <citation type="submission" date="2022-11" db="UniProtKB">
        <authorList>
            <consortium name="WormBaseParasite"/>
        </authorList>
    </citation>
    <scope>IDENTIFICATION</scope>
</reference>
<dbReference type="Proteomes" id="UP000887560">
    <property type="component" value="Unplaced"/>
</dbReference>
<keyword evidence="1" id="KW-1185">Reference proteome</keyword>
<evidence type="ECO:0000313" key="2">
    <source>
        <dbReference type="WBParaSite" id="scf7180000416763.g646"/>
    </source>
</evidence>
<dbReference type="WBParaSite" id="scf7180000416763.g646">
    <property type="protein sequence ID" value="scf7180000416763.g646"/>
    <property type="gene ID" value="scf7180000416763.g646"/>
</dbReference>
<sequence>MSRHIINVKGADGIIVGITLSPTGVLTRAALETAFANSLCLKYKNENFGFDQTTEQSYIIVNFDENVKAFIEPAGGWMGKTYEVVYRAK</sequence>
<name>A0A915NGJ1_9BILA</name>
<dbReference type="AlphaFoldDB" id="A0A915NGJ1"/>
<evidence type="ECO:0000313" key="1">
    <source>
        <dbReference type="Proteomes" id="UP000887560"/>
    </source>
</evidence>
<protein>
    <submittedName>
        <fullName evidence="2">Uncharacterized protein</fullName>
    </submittedName>
</protein>
<proteinExistence type="predicted"/>
<accession>A0A915NGJ1</accession>
<organism evidence="1 2">
    <name type="scientific">Meloidogyne floridensis</name>
    <dbReference type="NCBI Taxonomy" id="298350"/>
    <lineage>
        <taxon>Eukaryota</taxon>
        <taxon>Metazoa</taxon>
        <taxon>Ecdysozoa</taxon>
        <taxon>Nematoda</taxon>
        <taxon>Chromadorea</taxon>
        <taxon>Rhabditida</taxon>
        <taxon>Tylenchina</taxon>
        <taxon>Tylenchomorpha</taxon>
        <taxon>Tylenchoidea</taxon>
        <taxon>Meloidogynidae</taxon>
        <taxon>Meloidogyninae</taxon>
        <taxon>Meloidogyne</taxon>
    </lineage>
</organism>